<evidence type="ECO:0000259" key="1">
    <source>
        <dbReference type="SMART" id="SM00507"/>
    </source>
</evidence>
<keyword evidence="3" id="KW-1185">Reference proteome</keyword>
<keyword evidence="2" id="KW-0255">Endonuclease</keyword>
<dbReference type="Gene3D" id="1.10.30.50">
    <property type="match status" value="1"/>
</dbReference>
<dbReference type="GO" id="GO:0003676">
    <property type="term" value="F:nucleic acid binding"/>
    <property type="evidence" value="ECO:0007669"/>
    <property type="project" value="InterPro"/>
</dbReference>
<reference evidence="2 3" key="1">
    <citation type="submission" date="2020-08" db="EMBL/GenBank/DDBJ databases">
        <title>Genomic Encyclopedia of Type Strains, Phase IV (KMG-IV): sequencing the most valuable type-strain genomes for metagenomic binning, comparative biology and taxonomic classification.</title>
        <authorList>
            <person name="Goeker M."/>
        </authorList>
    </citation>
    <scope>NUCLEOTIDE SEQUENCE [LARGE SCALE GENOMIC DNA]</scope>
    <source>
        <strain evidence="2 3">DSM 23562</strain>
    </source>
</reference>
<dbReference type="InterPro" id="IPR003615">
    <property type="entry name" value="HNH_nuc"/>
</dbReference>
<feature type="domain" description="HNH nuclease" evidence="1">
    <location>
        <begin position="12"/>
        <end position="65"/>
    </location>
</feature>
<dbReference type="SMART" id="SM00507">
    <property type="entry name" value="HNHc"/>
    <property type="match status" value="1"/>
</dbReference>
<dbReference type="InterPro" id="IPR002711">
    <property type="entry name" value="HNH"/>
</dbReference>
<dbReference type="CDD" id="cd00085">
    <property type="entry name" value="HNHc"/>
    <property type="match status" value="1"/>
</dbReference>
<keyword evidence="2" id="KW-0540">Nuclease</keyword>
<dbReference type="RefSeq" id="WP_184192869.1">
    <property type="nucleotide sequence ID" value="NZ_JACHGW010000001.1"/>
</dbReference>
<evidence type="ECO:0000313" key="3">
    <source>
        <dbReference type="Proteomes" id="UP000520814"/>
    </source>
</evidence>
<protein>
    <submittedName>
        <fullName evidence="2">5-methylcytosine-specific restriction endonuclease McrA</fullName>
    </submittedName>
</protein>
<comment type="caution">
    <text evidence="2">The sequence shown here is derived from an EMBL/GenBank/DDBJ whole genome shotgun (WGS) entry which is preliminary data.</text>
</comment>
<gene>
    <name evidence="2" type="ORF">HNQ39_001020</name>
</gene>
<proteinExistence type="predicted"/>
<dbReference type="Proteomes" id="UP000520814">
    <property type="component" value="Unassembled WGS sequence"/>
</dbReference>
<dbReference type="GO" id="GO:0008270">
    <property type="term" value="F:zinc ion binding"/>
    <property type="evidence" value="ECO:0007669"/>
    <property type="project" value="InterPro"/>
</dbReference>
<name>A0A7W9SNS6_ARMRO</name>
<dbReference type="Pfam" id="PF01844">
    <property type="entry name" value="HNH"/>
    <property type="match status" value="1"/>
</dbReference>
<dbReference type="AlphaFoldDB" id="A0A7W9SNS6"/>
<dbReference type="GO" id="GO:0004519">
    <property type="term" value="F:endonuclease activity"/>
    <property type="evidence" value="ECO:0007669"/>
    <property type="project" value="UniProtKB-KW"/>
</dbReference>
<accession>A0A7W9SNS6</accession>
<sequence>MGKHHKKAVRAAFREAVFARDGHCCRVCGRSDTALDAHHISDRTTLPGGGYVKENGISLCALCHRLAEQLWETGVAAPGFSPDQLYALIGSSYAQALHAAERAAT</sequence>
<keyword evidence="2" id="KW-0378">Hydrolase</keyword>
<evidence type="ECO:0000313" key="2">
    <source>
        <dbReference type="EMBL" id="MBB6049258.1"/>
    </source>
</evidence>
<dbReference type="EMBL" id="JACHGW010000001">
    <property type="protein sequence ID" value="MBB6049258.1"/>
    <property type="molecule type" value="Genomic_DNA"/>
</dbReference>
<organism evidence="2 3">
    <name type="scientific">Armatimonas rosea</name>
    <dbReference type="NCBI Taxonomy" id="685828"/>
    <lineage>
        <taxon>Bacteria</taxon>
        <taxon>Bacillati</taxon>
        <taxon>Armatimonadota</taxon>
        <taxon>Armatimonadia</taxon>
        <taxon>Armatimonadales</taxon>
        <taxon>Armatimonadaceae</taxon>
        <taxon>Armatimonas</taxon>
    </lineage>
</organism>